<dbReference type="GO" id="GO:0000398">
    <property type="term" value="P:mRNA splicing, via spliceosome"/>
    <property type="evidence" value="ECO:0007669"/>
    <property type="project" value="InterPro"/>
</dbReference>
<dbReference type="GO" id="GO:0003723">
    <property type="term" value="F:RNA binding"/>
    <property type="evidence" value="ECO:0007669"/>
    <property type="project" value="UniProtKB-UniRule"/>
</dbReference>
<dbReference type="SUPFAM" id="SSF50182">
    <property type="entry name" value="Sm-like ribonucleoproteins"/>
    <property type="match status" value="1"/>
</dbReference>
<dbReference type="InterPro" id="IPR016487">
    <property type="entry name" value="Lsm6/sSmF"/>
</dbReference>
<organism evidence="6 8">
    <name type="scientific">Strigomonas culicis</name>
    <dbReference type="NCBI Taxonomy" id="28005"/>
    <lineage>
        <taxon>Eukaryota</taxon>
        <taxon>Discoba</taxon>
        <taxon>Euglenozoa</taxon>
        <taxon>Kinetoplastea</taxon>
        <taxon>Metakinetoplastina</taxon>
        <taxon>Trypanosomatida</taxon>
        <taxon>Trypanosomatidae</taxon>
        <taxon>Strigomonadinae</taxon>
        <taxon>Strigomonas</taxon>
    </lineage>
</organism>
<sequence length="72" mass="8114">MDENVPAAFLHSLIGQSISVKTKWGAVYEGTLLSCDDFFNLQMKDAVEKAKDDTILGEMLLRHNNILYIRQG</sequence>
<evidence type="ECO:0000256" key="2">
    <source>
        <dbReference type="ARBA" id="ARBA00023187"/>
    </source>
</evidence>
<evidence type="ECO:0000259" key="5">
    <source>
        <dbReference type="PROSITE" id="PS52002"/>
    </source>
</evidence>
<reference evidence="6 8" key="1">
    <citation type="journal article" date="2013" name="PLoS ONE">
        <title>Predicting the Proteins of Angomonas deanei, Strigomonas culicis and Their Respective Endosymbionts Reveals New Aspects of the Trypanosomatidae Family.</title>
        <authorList>
            <person name="Motta M.C."/>
            <person name="Martins A.C."/>
            <person name="de Souza S.S."/>
            <person name="Catta-Preta C.M."/>
            <person name="Silva R."/>
            <person name="Klein C.C."/>
            <person name="de Almeida L.G."/>
            <person name="de Lima Cunha O."/>
            <person name="Ciapina L.P."/>
            <person name="Brocchi M."/>
            <person name="Colabardini A.C."/>
            <person name="de Araujo Lima B."/>
            <person name="Machado C.R."/>
            <person name="de Almeida Soares C.M."/>
            <person name="Probst C.M."/>
            <person name="de Menezes C.B."/>
            <person name="Thompson C.E."/>
            <person name="Bartholomeu D.C."/>
            <person name="Gradia D.F."/>
            <person name="Pavoni D.P."/>
            <person name="Grisard E.C."/>
            <person name="Fantinatti-Garboggini F."/>
            <person name="Marchini F.K."/>
            <person name="Rodrigues-Luiz G.F."/>
            <person name="Wagner G."/>
            <person name="Goldman G.H."/>
            <person name="Fietto J.L."/>
            <person name="Elias M.C."/>
            <person name="Goldman M.H."/>
            <person name="Sagot M.F."/>
            <person name="Pereira M."/>
            <person name="Stoco P.H."/>
            <person name="de Mendonca-Neto R.P."/>
            <person name="Teixeira S.M."/>
            <person name="Maciel T.E."/>
            <person name="de Oliveira Mendes T.A."/>
            <person name="Urmenyi T.P."/>
            <person name="de Souza W."/>
            <person name="Schenkman S."/>
            <person name="de Vasconcelos A.T."/>
        </authorList>
    </citation>
    <scope>NUCLEOTIDE SEQUENCE [LARGE SCALE GENOMIC DNA]</scope>
</reference>
<evidence type="ECO:0000313" key="7">
    <source>
        <dbReference type="EMBL" id="EPY29580.1"/>
    </source>
</evidence>
<dbReference type="PIRSF" id="PIRSF006609">
    <property type="entry name" value="snRNP_SmF"/>
    <property type="match status" value="1"/>
</dbReference>
<evidence type="ECO:0000256" key="3">
    <source>
        <dbReference type="ARBA" id="ARBA00023274"/>
    </source>
</evidence>
<name>S9VUH2_9TRYP</name>
<dbReference type="PROSITE" id="PS52002">
    <property type="entry name" value="SM"/>
    <property type="match status" value="1"/>
</dbReference>
<keyword evidence="2 4" id="KW-0508">mRNA splicing</keyword>
<dbReference type="InterPro" id="IPR001163">
    <property type="entry name" value="Sm_dom_euk/arc"/>
</dbReference>
<gene>
    <name evidence="7" type="ORF">STCU_04441</name>
    <name evidence="6" type="ORF">STCU_06017</name>
</gene>
<keyword evidence="4" id="KW-0694">RNA-binding</keyword>
<dbReference type="PANTHER" id="PTHR11021">
    <property type="entry name" value="SMALL NUCLEAR RIBONUCLEOPROTEIN F SNRNP-F"/>
    <property type="match status" value="1"/>
</dbReference>
<accession>S9VUH2</accession>
<feature type="domain" description="Sm" evidence="5">
    <location>
        <begin position="5"/>
        <end position="72"/>
    </location>
</feature>
<proteinExistence type="inferred from homology"/>
<dbReference type="SMART" id="SM00651">
    <property type="entry name" value="Sm"/>
    <property type="match status" value="1"/>
</dbReference>
<keyword evidence="4" id="KW-0507">mRNA processing</keyword>
<dbReference type="InterPro" id="IPR010920">
    <property type="entry name" value="LSM_dom_sf"/>
</dbReference>
<dbReference type="InterPro" id="IPR047575">
    <property type="entry name" value="Sm"/>
</dbReference>
<keyword evidence="4" id="KW-0539">Nucleus</keyword>
<comment type="subcellular location">
    <subcellularLocation>
        <location evidence="4">Nucleus</location>
    </subcellularLocation>
</comment>
<reference evidence="6" key="2">
    <citation type="submission" date="2013-03" db="EMBL/GenBank/DDBJ databases">
        <authorList>
            <person name="Motta M.C.M."/>
            <person name="Martins A.C.A."/>
            <person name="Preta C.M.C.C."/>
            <person name="Silva R."/>
            <person name="de Souza S.S."/>
            <person name="Klein C.C."/>
            <person name="de Almeida L.G.P."/>
            <person name="Cunha O.L."/>
            <person name="Colabardini A.C."/>
            <person name="Lima B.A."/>
            <person name="Machado C.R."/>
            <person name="Soares C.M.A."/>
            <person name="de Menezes C.B.A."/>
            <person name="Bartolomeu D.C."/>
            <person name="Grisard E.C."/>
            <person name="Fantinatti-Garboggini F."/>
            <person name="Rodrigues-Luiz G.F."/>
            <person name="Wagner G."/>
            <person name="Goldman G.H."/>
            <person name="Fietto J.L.R."/>
            <person name="Ciapina L.P."/>
            <person name="Brocchi M."/>
            <person name="Elias M.C."/>
            <person name="Goldman M.H.S."/>
            <person name="Sagot M.-F."/>
            <person name="Pereira M."/>
            <person name="Stoco P.H."/>
            <person name="Teixeira S.M.R."/>
            <person name="de Mendonca-Neto R.P."/>
            <person name="Maciel T.E.F."/>
            <person name="Mendes T.A.O."/>
            <person name="Urmenyi T.P."/>
            <person name="Teixeira M.M.G."/>
            <person name="de Camargo E.F.P."/>
            <person name="de Sousa W."/>
            <person name="Schenkman S."/>
            <person name="de Vasconcelos A.T.R."/>
        </authorList>
    </citation>
    <scope>NUCLEOTIDE SEQUENCE</scope>
</reference>
<dbReference type="EMBL" id="ATMH01006017">
    <property type="protein sequence ID" value="EPY26910.1"/>
    <property type="molecule type" value="Genomic_DNA"/>
</dbReference>
<comment type="similarity">
    <text evidence="4">Belongs to the snRNP Sm proteins family. SmF/LSm6 subfamily.</text>
</comment>
<keyword evidence="8" id="KW-1185">Reference proteome</keyword>
<dbReference type="PANTHER" id="PTHR11021:SF0">
    <property type="entry name" value="SMALL NUCLEAR RIBONUCLEOPROTEIN F"/>
    <property type="match status" value="1"/>
</dbReference>
<keyword evidence="3 4" id="KW-0687">Ribonucleoprotein</keyword>
<dbReference type="GO" id="GO:0005685">
    <property type="term" value="C:U1 snRNP"/>
    <property type="evidence" value="ECO:0007669"/>
    <property type="project" value="TreeGrafter"/>
</dbReference>
<comment type="caution">
    <text evidence="6">The sequence shown here is derived from an EMBL/GenBank/DDBJ whole genome shotgun (WGS) entry which is preliminary data.</text>
</comment>
<dbReference type="GO" id="GO:0034715">
    <property type="term" value="C:pICln-Sm protein complex"/>
    <property type="evidence" value="ECO:0007669"/>
    <property type="project" value="TreeGrafter"/>
</dbReference>
<dbReference type="EMBL" id="ATMH01004441">
    <property type="protein sequence ID" value="EPY29580.1"/>
    <property type="molecule type" value="Genomic_DNA"/>
</dbReference>
<dbReference type="OrthoDB" id="409625at2759"/>
<evidence type="ECO:0000256" key="4">
    <source>
        <dbReference type="PIRNR" id="PIRNR006609"/>
    </source>
</evidence>
<evidence type="ECO:0000256" key="1">
    <source>
        <dbReference type="ARBA" id="ARBA00022728"/>
    </source>
</evidence>
<dbReference type="GO" id="GO:0071013">
    <property type="term" value="C:catalytic step 2 spliceosome"/>
    <property type="evidence" value="ECO:0007669"/>
    <property type="project" value="TreeGrafter"/>
</dbReference>
<protein>
    <submittedName>
        <fullName evidence="6">Small nuclear ribonucleoprotein F</fullName>
    </submittedName>
</protein>
<evidence type="ECO:0000313" key="6">
    <source>
        <dbReference type="EMBL" id="EPY26910.1"/>
    </source>
</evidence>
<dbReference type="Gene3D" id="2.30.30.100">
    <property type="match status" value="1"/>
</dbReference>
<dbReference type="AlphaFoldDB" id="S9VUH2"/>
<dbReference type="Proteomes" id="UP000015354">
    <property type="component" value="Unassembled WGS sequence"/>
</dbReference>
<keyword evidence="1 4" id="KW-0747">Spliceosome</keyword>
<dbReference type="Pfam" id="PF01423">
    <property type="entry name" value="LSM"/>
    <property type="match status" value="1"/>
</dbReference>
<evidence type="ECO:0000313" key="8">
    <source>
        <dbReference type="Proteomes" id="UP000015354"/>
    </source>
</evidence>